<evidence type="ECO:0000313" key="6">
    <source>
        <dbReference type="Proteomes" id="UP000739411"/>
    </source>
</evidence>
<organism evidence="5 6">
    <name type="scientific">Candidatus Dechloromonas phosphorivorans</name>
    <dbReference type="NCBI Taxonomy" id="2899244"/>
    <lineage>
        <taxon>Bacteria</taxon>
        <taxon>Pseudomonadati</taxon>
        <taxon>Pseudomonadota</taxon>
        <taxon>Betaproteobacteria</taxon>
        <taxon>Rhodocyclales</taxon>
        <taxon>Azonexaceae</taxon>
        <taxon>Dechloromonas</taxon>
    </lineage>
</organism>
<dbReference type="AlphaFoldDB" id="A0A935MV01"/>
<dbReference type="Proteomes" id="UP000739411">
    <property type="component" value="Unassembled WGS sequence"/>
</dbReference>
<feature type="chain" id="PRO_5037183436" evidence="3">
    <location>
        <begin position="22"/>
        <end position="381"/>
    </location>
</feature>
<evidence type="ECO:0000256" key="1">
    <source>
        <dbReference type="ARBA" id="ARBA00010062"/>
    </source>
</evidence>
<dbReference type="InterPro" id="IPR028081">
    <property type="entry name" value="Leu-bd"/>
</dbReference>
<gene>
    <name evidence="5" type="ORF">IPJ38_20795</name>
</gene>
<sequence length="381" mass="40603">MKVLNRLLALSLIACSAQIFAADPGVSESTITLGMSSPLSGPNSAYGLEMRQTIESYFEQINKSGGVNGRKLELVAVDDGYETDRSVANTKSLIEATKVFALLAYCGSSPTTESMNKIFGPAKVPLVGTISGASTLREPISANPNSRYMSNVRASYADETEAIVNQLVSLGLKSIAVFYQNDGFGKSGLDGVTAALRKHNLTPSAVGTVERNSVDVAKAVESISKNTPQAVIMVTLSKPTTAFVKAMKKSGQNPMLMTLSPVGAEQLVQDLGAEARGIGISQVVPYPWNDTIPVVREYQKLVGGKTGFTYYALEGYLMARVMVEGIKRAGKDLTREKLIGALEGLNNNEFGGYRVTYGGNNRHGSRFVELTVVGPGGKLLK</sequence>
<comment type="caution">
    <text evidence="5">The sequence shown here is derived from an EMBL/GenBank/DDBJ whole genome shotgun (WGS) entry which is preliminary data.</text>
</comment>
<dbReference type="Gene3D" id="3.40.50.2300">
    <property type="match status" value="2"/>
</dbReference>
<dbReference type="PANTHER" id="PTHR47235">
    <property type="entry name" value="BLR6548 PROTEIN"/>
    <property type="match status" value="1"/>
</dbReference>
<dbReference type="CDD" id="cd06326">
    <property type="entry name" value="PBP1_ABC_ligand_binding-like"/>
    <property type="match status" value="1"/>
</dbReference>
<evidence type="ECO:0000256" key="3">
    <source>
        <dbReference type="SAM" id="SignalP"/>
    </source>
</evidence>
<dbReference type="PANTHER" id="PTHR47235:SF1">
    <property type="entry name" value="BLR6548 PROTEIN"/>
    <property type="match status" value="1"/>
</dbReference>
<name>A0A935MV01_9RHOO</name>
<accession>A0A935MV01</accession>
<reference evidence="5 6" key="1">
    <citation type="submission" date="2020-10" db="EMBL/GenBank/DDBJ databases">
        <title>Connecting structure to function with the recovery of over 1000 high-quality activated sludge metagenome-assembled genomes encoding full-length rRNA genes using long-read sequencing.</title>
        <authorList>
            <person name="Singleton C.M."/>
            <person name="Petriglieri F."/>
            <person name="Kristensen J.M."/>
            <person name="Kirkegaard R.H."/>
            <person name="Michaelsen T.Y."/>
            <person name="Andersen M.H."/>
            <person name="Karst S.M."/>
            <person name="Dueholm M.S."/>
            <person name="Nielsen P.H."/>
            <person name="Albertsen M."/>
        </authorList>
    </citation>
    <scope>NUCLEOTIDE SEQUENCE [LARGE SCALE GENOMIC DNA]</scope>
    <source>
        <strain evidence="5">EsbW_18-Q3-R4-48_BATAC.463</strain>
    </source>
</reference>
<evidence type="ECO:0000256" key="2">
    <source>
        <dbReference type="ARBA" id="ARBA00022729"/>
    </source>
</evidence>
<comment type="similarity">
    <text evidence="1">Belongs to the leucine-binding protein family.</text>
</comment>
<evidence type="ECO:0000259" key="4">
    <source>
        <dbReference type="Pfam" id="PF13458"/>
    </source>
</evidence>
<feature type="signal peptide" evidence="3">
    <location>
        <begin position="1"/>
        <end position="21"/>
    </location>
</feature>
<dbReference type="EMBL" id="JADJMS010000047">
    <property type="protein sequence ID" value="MBK7417184.1"/>
    <property type="molecule type" value="Genomic_DNA"/>
</dbReference>
<dbReference type="SUPFAM" id="SSF53822">
    <property type="entry name" value="Periplasmic binding protein-like I"/>
    <property type="match status" value="1"/>
</dbReference>
<dbReference type="InterPro" id="IPR028082">
    <property type="entry name" value="Peripla_BP_I"/>
</dbReference>
<evidence type="ECO:0000313" key="5">
    <source>
        <dbReference type="EMBL" id="MBK7417184.1"/>
    </source>
</evidence>
<keyword evidence="2 3" id="KW-0732">Signal</keyword>
<proteinExistence type="inferred from homology"/>
<feature type="domain" description="Leucine-binding protein" evidence="4">
    <location>
        <begin position="30"/>
        <end position="371"/>
    </location>
</feature>
<protein>
    <submittedName>
        <fullName evidence="5">ABC transporter substrate-binding protein</fullName>
    </submittedName>
</protein>
<dbReference type="Pfam" id="PF13458">
    <property type="entry name" value="Peripla_BP_6"/>
    <property type="match status" value="1"/>
</dbReference>